<accession>Q825M0</accession>
<dbReference type="KEGG" id="sma:SAVERM_7437"/>
<protein>
    <submittedName>
        <fullName evidence="2">Uncharacterized protein</fullName>
    </submittedName>
</protein>
<gene>
    <name evidence="2" type="ORF">SAVERM_7437</name>
</gene>
<keyword evidence="3" id="KW-1185">Reference proteome</keyword>
<reference evidence="2 3" key="2">
    <citation type="journal article" date="2003" name="Nat. Biotechnol.">
        <title>Complete genome sequence and comparative analysis of the industrial microorganism Streptomyces avermitilis.</title>
        <authorList>
            <person name="Ikeda H."/>
            <person name="Ishikawa J."/>
            <person name="Hanamoto A."/>
            <person name="Shinose M."/>
            <person name="Kikuchi H."/>
            <person name="Shiba T."/>
            <person name="Sakaki Y."/>
            <person name="Hattori M."/>
            <person name="Omura S."/>
        </authorList>
    </citation>
    <scope>NUCLEOTIDE SEQUENCE [LARGE SCALE GENOMIC DNA]</scope>
    <source>
        <strain evidence="3">ATCC 31267 / DSM 46492 / JCM 5070 / NBRC 14893 / NCIMB 12804 / NRRL 8165 / MA-4680</strain>
    </source>
</reference>
<dbReference type="AlphaFoldDB" id="Q825M0"/>
<name>Q825M0_STRAW</name>
<dbReference type="HOGENOM" id="CLU_170422_0_0_11"/>
<dbReference type="Proteomes" id="UP000000428">
    <property type="component" value="Chromosome"/>
</dbReference>
<dbReference type="EMBL" id="BA000030">
    <property type="protein sequence ID" value="BAC75148.1"/>
    <property type="molecule type" value="Genomic_DNA"/>
</dbReference>
<reference evidence="2 3" key="1">
    <citation type="journal article" date="2001" name="Proc. Natl. Acad. Sci. U.S.A.">
        <title>Genome sequence of an industrial microorganism Streptomyces avermitilis: deducing the ability of producing secondary metabolites.</title>
        <authorList>
            <person name="Omura S."/>
            <person name="Ikeda H."/>
            <person name="Ishikawa J."/>
            <person name="Hanamoto A."/>
            <person name="Takahashi C."/>
            <person name="Shinose M."/>
            <person name="Takahashi Y."/>
            <person name="Horikawa H."/>
            <person name="Nakazawa H."/>
            <person name="Osonoe T."/>
            <person name="Kikuchi H."/>
            <person name="Shiba T."/>
            <person name="Sakaki Y."/>
            <person name="Hattori M."/>
        </authorList>
    </citation>
    <scope>NUCLEOTIDE SEQUENCE [LARGE SCALE GENOMIC DNA]</scope>
    <source>
        <strain evidence="3">ATCC 31267 / DSM 46492 / JCM 5070 / NBRC 14893 / NCIMB 12804 / NRRL 8165 / MA-4680</strain>
    </source>
</reference>
<sequence length="111" mass="11718">MPEVLARRPGGPASSARGPPPSRRMEHAVTEHRQEAPGENGDPIPRDLPDQQARESEDPWDAAPAGSGKDDLDDEPDLDVPDTDEAGTGRQGAPHAAAVNPEHPVPDEPAD</sequence>
<feature type="compositionally biased region" description="Basic and acidic residues" evidence="1">
    <location>
        <begin position="44"/>
        <end position="57"/>
    </location>
</feature>
<dbReference type="eggNOG" id="ENOG5032C1N">
    <property type="taxonomic scope" value="Bacteria"/>
</dbReference>
<evidence type="ECO:0000313" key="2">
    <source>
        <dbReference type="EMBL" id="BAC75148.1"/>
    </source>
</evidence>
<evidence type="ECO:0000256" key="1">
    <source>
        <dbReference type="SAM" id="MobiDB-lite"/>
    </source>
</evidence>
<evidence type="ECO:0000313" key="3">
    <source>
        <dbReference type="Proteomes" id="UP000000428"/>
    </source>
</evidence>
<feature type="region of interest" description="Disordered" evidence="1">
    <location>
        <begin position="1"/>
        <end position="111"/>
    </location>
</feature>
<reference evidence="2 3" key="3">
    <citation type="journal article" date="2014" name="J. Ind. Microbiol. Biotechnol.">
        <title>Genome mining of the Streptomyces avermitilis genome and development of genome-minimized hosts for heterologous expression of biosynthetic gene clusters.</title>
        <authorList>
            <person name="Ikeda H."/>
            <person name="Shin-ya K."/>
            <person name="Omura S."/>
        </authorList>
    </citation>
    <scope>NUCLEOTIDE SEQUENCE [LARGE SCALE GENOMIC DNA]</scope>
    <source>
        <strain evidence="3">ATCC 31267 / DSM 46492 / JCM 5070 / NBRC 14893 / NCIMB 12804 / NRRL 8165 / MA-4680</strain>
    </source>
</reference>
<proteinExistence type="predicted"/>
<feature type="compositionally biased region" description="Low complexity" evidence="1">
    <location>
        <begin position="7"/>
        <end position="17"/>
    </location>
</feature>
<feature type="compositionally biased region" description="Acidic residues" evidence="1">
    <location>
        <begin position="71"/>
        <end position="85"/>
    </location>
</feature>
<organism evidence="2 3">
    <name type="scientific">Streptomyces avermitilis (strain ATCC 31267 / DSM 46492 / JCM 5070 / NBRC 14893 / NCIMB 12804 / NRRL 8165 / MA-4680)</name>
    <dbReference type="NCBI Taxonomy" id="227882"/>
    <lineage>
        <taxon>Bacteria</taxon>
        <taxon>Bacillati</taxon>
        <taxon>Actinomycetota</taxon>
        <taxon>Actinomycetes</taxon>
        <taxon>Kitasatosporales</taxon>
        <taxon>Streptomycetaceae</taxon>
        <taxon>Streptomyces</taxon>
    </lineage>
</organism>
<feature type="compositionally biased region" description="Basic and acidic residues" evidence="1">
    <location>
        <begin position="23"/>
        <end position="36"/>
    </location>
</feature>